<feature type="repeat" description="ANK" evidence="3">
    <location>
        <begin position="1075"/>
        <end position="1107"/>
    </location>
</feature>
<gene>
    <name evidence="7" type="ORF">PAC_09378</name>
</gene>
<dbReference type="SUPFAM" id="SSF48403">
    <property type="entry name" value="Ankyrin repeat"/>
    <property type="match status" value="2"/>
</dbReference>
<dbReference type="Pfam" id="PF24883">
    <property type="entry name" value="NPHP3_N"/>
    <property type="match status" value="1"/>
</dbReference>
<feature type="compositionally biased region" description="Polar residues" evidence="4">
    <location>
        <begin position="70"/>
        <end position="80"/>
    </location>
</feature>
<feature type="repeat" description="ANK" evidence="3">
    <location>
        <begin position="1009"/>
        <end position="1041"/>
    </location>
</feature>
<dbReference type="PROSITE" id="PS50297">
    <property type="entry name" value="ANK_REP_REGION"/>
    <property type="match status" value="10"/>
</dbReference>
<evidence type="ECO:0000259" key="5">
    <source>
        <dbReference type="Pfam" id="PF22939"/>
    </source>
</evidence>
<evidence type="ECO:0000256" key="2">
    <source>
        <dbReference type="ARBA" id="ARBA00023043"/>
    </source>
</evidence>
<dbReference type="EMBL" id="FJOG01000014">
    <property type="protein sequence ID" value="CZR59486.1"/>
    <property type="molecule type" value="Genomic_DNA"/>
</dbReference>
<dbReference type="InterPro" id="IPR002110">
    <property type="entry name" value="Ankyrin_rpt"/>
</dbReference>
<feature type="repeat" description="ANK" evidence="3">
    <location>
        <begin position="1108"/>
        <end position="1140"/>
    </location>
</feature>
<dbReference type="Gene3D" id="1.25.40.20">
    <property type="entry name" value="Ankyrin repeat-containing domain"/>
    <property type="match status" value="5"/>
</dbReference>
<dbReference type="PANTHER" id="PTHR24189">
    <property type="entry name" value="MYOTROPHIN"/>
    <property type="match status" value="1"/>
</dbReference>
<dbReference type="PANTHER" id="PTHR24189:SF50">
    <property type="entry name" value="ANKYRIN REPEAT AND SOCS BOX PROTEIN 2"/>
    <property type="match status" value="1"/>
</dbReference>
<dbReference type="InterPro" id="IPR054471">
    <property type="entry name" value="GPIID_WHD"/>
</dbReference>
<dbReference type="STRING" id="576137.A0A1L7X3A7"/>
<dbReference type="Pfam" id="PF22939">
    <property type="entry name" value="WHD_GPIID"/>
    <property type="match status" value="1"/>
</dbReference>
<evidence type="ECO:0000256" key="4">
    <source>
        <dbReference type="SAM" id="MobiDB-lite"/>
    </source>
</evidence>
<feature type="repeat" description="ANK" evidence="3">
    <location>
        <begin position="1174"/>
        <end position="1206"/>
    </location>
</feature>
<evidence type="ECO:0000313" key="7">
    <source>
        <dbReference type="EMBL" id="CZR59486.1"/>
    </source>
</evidence>
<keyword evidence="8" id="KW-1185">Reference proteome</keyword>
<dbReference type="Gene3D" id="3.40.50.300">
    <property type="entry name" value="P-loop containing nucleotide triphosphate hydrolases"/>
    <property type="match status" value="1"/>
</dbReference>
<feature type="repeat" description="ANK" evidence="3">
    <location>
        <begin position="884"/>
        <end position="916"/>
    </location>
</feature>
<dbReference type="Pfam" id="PF12796">
    <property type="entry name" value="Ank_2"/>
    <property type="match status" value="4"/>
</dbReference>
<proteinExistence type="predicted"/>
<feature type="repeat" description="ANK" evidence="3">
    <location>
        <begin position="951"/>
        <end position="983"/>
    </location>
</feature>
<feature type="repeat" description="ANK" evidence="3">
    <location>
        <begin position="918"/>
        <end position="950"/>
    </location>
</feature>
<dbReference type="PRINTS" id="PR01415">
    <property type="entry name" value="ANKYRIN"/>
</dbReference>
<dbReference type="InterPro" id="IPR056884">
    <property type="entry name" value="NPHP3-like_N"/>
</dbReference>
<dbReference type="SMART" id="SM00248">
    <property type="entry name" value="ANK"/>
    <property type="match status" value="12"/>
</dbReference>
<feature type="repeat" description="ANK" evidence="3">
    <location>
        <begin position="851"/>
        <end position="883"/>
    </location>
</feature>
<dbReference type="InterPro" id="IPR050745">
    <property type="entry name" value="Multifunctional_regulatory"/>
</dbReference>
<accession>A0A1L7X3A7</accession>
<keyword evidence="1" id="KW-0677">Repeat</keyword>
<keyword evidence="2 3" id="KW-0040">ANK repeat</keyword>
<name>A0A1L7X3A7_9HELO</name>
<sequence>MMPNFLARVFGRKTRKVNETSEQTGHSISPQILGSSQPAEDKNQATENTVIQNTALASEDAAQPDKEQTTENTIPQNTAPASEDVTQAGHPQDWIGIVRLDSFFQSRHPSERVARAQELLQDSTKNLEATLRKYASRSQAFPTVDDESVKKALADARSNPSKSGEVFGKFIENILKDQEKQKETVTSKISSCLAKMYPVATFALGLVSFGADLAMNEHTRSQSIQEQLEKLSDHQQFLNRWREMNPDSLEDSILEKAIKLLAAITDFLRTSIIYLQDPAIKNFGKGIATGDAPTDKNLLEARSEFDQAVVQETGLVIMRWRQEEETQKALSWLSSSDFAKKQDDLRQLRLDGTGKWMLDDESYQHWLDGDFPTLWCPGAPGAGKTFITSIVVDDIQRKIDNNELNVSTAGVGIAFVYCDINAQSEQTTCTLLANITRQLVEQKPALLRLVKDNRDKQNPKLNSATLTNCTDLLTSIVHELDRTVVVVDALDECAELDDKRCLNRESFVKALLGLSFQLFITSRNLESIRSLLDHATRVDIRSRYEDIKLYVDWRIRNSPLLIANIDNKEANRKMVADTIIKKSSDRLNLARLQMDYIQSRHSMGLVEEALDTLPTTENDFYDKSIQRIKDKSRDADWAVRILSWIYFAKRPLKIRELQHALAVRPGKFLAAELGKYEPPEQGLVDDCEGLVLINRQSETMTLAHPTIRDYLNSAGPGIFKDDPEVEIARTCLTYLSYDVFSEGPCTHDIHFSARLGKYPLLEYAAHHWGDHARGEPELKLHESILTFFLKGLNLLSSVQAGDGTKHLQDWYWDRERLKNVGGLWVAVRFGLASIVSILLQQNEDIETKYHNDQRVLHVAAQRGYEAVVQVLLDHNADITAKTSTGYTALHQAVESGHKAVVSLLLERGAAVDGQTKSGRETPLWLAARSGNEELARVLLDAGGDIHTKAISGYSVLWIAARCGKDKMVQLLLEWGADVHATDNHGNSALAIAAYYEHDVVVQLLLETGPEWTALHGAAWHGQDEQVQSLLEKGANGDAKDQRGWTALHWASWNGHETVVRMLLQKEVGIDEVTDSGRTALSMAAQKGHVSAVRLLLQHGANVSIQDKEGTIALHMAATYGHLAVVQTLLDKEPHTDVKDEWGNTPLQRAARDGHELVVRLLLDRGADINARNNNGDIALHHSVESRHVATTQLLLERGADVHAEDKIGWTALFQAVNCHNEPAAQLLLEYGADPMNAEVVRLMEQEAESVPRRSDNKDPDFSFPGVLTWSLLPAGPFGRLHDFFGEPELGNKLVIDYCLDAKFFDPRYKMSKDASMLVFADAKDVHWEKGYPEWFAHFSFVSIFECKTYRQPCVGNTNGLKGDQNEHWSSSMPRPIDHSPNTKLQIKKQLEAEDNAMALNSLLSRTHTRSTLPVIAAAFNPLHILVKSKKWWMRASMFSFIAVRGGGEIL</sequence>
<feature type="region of interest" description="Disordered" evidence="4">
    <location>
        <begin position="16"/>
        <end position="45"/>
    </location>
</feature>
<reference evidence="7 8" key="1">
    <citation type="submission" date="2016-03" db="EMBL/GenBank/DDBJ databases">
        <authorList>
            <person name="Ploux O."/>
        </authorList>
    </citation>
    <scope>NUCLEOTIDE SEQUENCE [LARGE SCALE GENOMIC DNA]</scope>
    <source>
        <strain evidence="7 8">UAMH 11012</strain>
    </source>
</reference>
<feature type="repeat" description="ANK" evidence="3">
    <location>
        <begin position="1141"/>
        <end position="1173"/>
    </location>
</feature>
<feature type="domain" description="Nephrocystin 3-like N-terminal" evidence="6">
    <location>
        <begin position="352"/>
        <end position="523"/>
    </location>
</feature>
<evidence type="ECO:0000259" key="6">
    <source>
        <dbReference type="Pfam" id="PF24883"/>
    </source>
</evidence>
<protein>
    <submittedName>
        <fullName evidence="7">Uncharacterized protein</fullName>
    </submittedName>
</protein>
<evidence type="ECO:0000256" key="1">
    <source>
        <dbReference type="ARBA" id="ARBA00022737"/>
    </source>
</evidence>
<feature type="domain" description="GPI inositol-deacylase winged helix" evidence="5">
    <location>
        <begin position="633"/>
        <end position="714"/>
    </location>
</feature>
<feature type="repeat" description="ANK" evidence="3">
    <location>
        <begin position="1042"/>
        <end position="1074"/>
    </location>
</feature>
<dbReference type="Pfam" id="PF13637">
    <property type="entry name" value="Ank_4"/>
    <property type="match status" value="1"/>
</dbReference>
<feature type="compositionally biased region" description="Polar residues" evidence="4">
    <location>
        <begin position="20"/>
        <end position="38"/>
    </location>
</feature>
<dbReference type="OrthoDB" id="539213at2759"/>
<dbReference type="InterPro" id="IPR027417">
    <property type="entry name" value="P-loop_NTPase"/>
</dbReference>
<evidence type="ECO:0000313" key="8">
    <source>
        <dbReference type="Proteomes" id="UP000184330"/>
    </source>
</evidence>
<feature type="region of interest" description="Disordered" evidence="4">
    <location>
        <begin position="59"/>
        <end position="86"/>
    </location>
</feature>
<dbReference type="Proteomes" id="UP000184330">
    <property type="component" value="Unassembled WGS sequence"/>
</dbReference>
<dbReference type="InterPro" id="IPR036770">
    <property type="entry name" value="Ankyrin_rpt-contain_sf"/>
</dbReference>
<organism evidence="7 8">
    <name type="scientific">Phialocephala subalpina</name>
    <dbReference type="NCBI Taxonomy" id="576137"/>
    <lineage>
        <taxon>Eukaryota</taxon>
        <taxon>Fungi</taxon>
        <taxon>Dikarya</taxon>
        <taxon>Ascomycota</taxon>
        <taxon>Pezizomycotina</taxon>
        <taxon>Leotiomycetes</taxon>
        <taxon>Helotiales</taxon>
        <taxon>Mollisiaceae</taxon>
        <taxon>Phialocephala</taxon>
        <taxon>Phialocephala fortinii species complex</taxon>
    </lineage>
</organism>
<evidence type="ECO:0000256" key="3">
    <source>
        <dbReference type="PROSITE-ProRule" id="PRU00023"/>
    </source>
</evidence>
<dbReference type="PROSITE" id="PS50088">
    <property type="entry name" value="ANK_REPEAT"/>
    <property type="match status" value="10"/>
</dbReference>